<feature type="region of interest" description="Disordered" evidence="1">
    <location>
        <begin position="1"/>
        <end position="37"/>
    </location>
</feature>
<dbReference type="VEuPathDB" id="FungiDB:GGTG_03632"/>
<evidence type="ECO:0000313" key="4">
    <source>
        <dbReference type="Proteomes" id="UP000006039"/>
    </source>
</evidence>
<name>J3NQS6_GAET3</name>
<keyword evidence="4" id="KW-1185">Reference proteome</keyword>
<reference evidence="3" key="5">
    <citation type="submission" date="2018-04" db="UniProtKB">
        <authorList>
            <consortium name="EnsemblFungi"/>
        </authorList>
    </citation>
    <scope>IDENTIFICATION</scope>
    <source>
        <strain evidence="3">R3-111a-1</strain>
    </source>
</reference>
<dbReference type="EnsemblFungi" id="EJT78532">
    <property type="protein sequence ID" value="EJT78532"/>
    <property type="gene ID" value="GGTG_03632"/>
</dbReference>
<reference evidence="2" key="3">
    <citation type="submission" date="2010-09" db="EMBL/GenBank/DDBJ databases">
        <title>Annotation of Gaeumannomyces graminis var. tritici R3-111a-1.</title>
        <authorList>
            <consortium name="The Broad Institute Genome Sequencing Platform"/>
            <person name="Ma L.-J."/>
            <person name="Dead R."/>
            <person name="Young S.K."/>
            <person name="Zeng Q."/>
            <person name="Gargeya S."/>
            <person name="Fitzgerald M."/>
            <person name="Haas B."/>
            <person name="Abouelleil A."/>
            <person name="Alvarado L."/>
            <person name="Arachchi H.M."/>
            <person name="Berlin A."/>
            <person name="Brown A."/>
            <person name="Chapman S.B."/>
            <person name="Chen Z."/>
            <person name="Dunbar C."/>
            <person name="Freedman E."/>
            <person name="Gearin G."/>
            <person name="Gellesch M."/>
            <person name="Goldberg J."/>
            <person name="Griggs A."/>
            <person name="Gujja S."/>
            <person name="Heiman D."/>
            <person name="Howarth C."/>
            <person name="Larson L."/>
            <person name="Lui A."/>
            <person name="MacDonald P.J.P."/>
            <person name="Mehta T."/>
            <person name="Montmayeur A."/>
            <person name="Murphy C."/>
            <person name="Neiman D."/>
            <person name="Pearson M."/>
            <person name="Priest M."/>
            <person name="Roberts A."/>
            <person name="Saif S."/>
            <person name="Shea T."/>
            <person name="Shenoy N."/>
            <person name="Sisk P."/>
            <person name="Stolte C."/>
            <person name="Sykes S."/>
            <person name="Yandava C."/>
            <person name="Wortman J."/>
            <person name="Nusbaum C."/>
            <person name="Birren B."/>
        </authorList>
    </citation>
    <scope>NUCLEOTIDE SEQUENCE</scope>
    <source>
        <strain evidence="2">R3-111a-1</strain>
    </source>
</reference>
<feature type="compositionally biased region" description="Low complexity" evidence="1">
    <location>
        <begin position="58"/>
        <end position="120"/>
    </location>
</feature>
<organism evidence="2">
    <name type="scientific">Gaeumannomyces tritici (strain R3-111a-1)</name>
    <name type="common">Wheat and barley take-all root rot fungus</name>
    <name type="synonym">Gaeumannomyces graminis var. tritici</name>
    <dbReference type="NCBI Taxonomy" id="644352"/>
    <lineage>
        <taxon>Eukaryota</taxon>
        <taxon>Fungi</taxon>
        <taxon>Dikarya</taxon>
        <taxon>Ascomycota</taxon>
        <taxon>Pezizomycotina</taxon>
        <taxon>Sordariomycetes</taxon>
        <taxon>Sordariomycetidae</taxon>
        <taxon>Magnaporthales</taxon>
        <taxon>Magnaporthaceae</taxon>
        <taxon>Gaeumannomyces</taxon>
    </lineage>
</organism>
<feature type="compositionally biased region" description="Basic residues" evidence="1">
    <location>
        <begin position="1"/>
        <end position="12"/>
    </location>
</feature>
<reference evidence="2" key="2">
    <citation type="submission" date="2010-07" db="EMBL/GenBank/DDBJ databases">
        <authorList>
            <consortium name="The Broad Institute Genome Sequencing Platform"/>
            <consortium name="Broad Institute Genome Sequencing Center for Infectious Disease"/>
            <person name="Ma L.-J."/>
            <person name="Dead R."/>
            <person name="Young S."/>
            <person name="Zeng Q."/>
            <person name="Koehrsen M."/>
            <person name="Alvarado L."/>
            <person name="Berlin A."/>
            <person name="Chapman S.B."/>
            <person name="Chen Z."/>
            <person name="Freedman E."/>
            <person name="Gellesch M."/>
            <person name="Goldberg J."/>
            <person name="Griggs A."/>
            <person name="Gujja S."/>
            <person name="Heilman E.R."/>
            <person name="Heiman D."/>
            <person name="Hepburn T."/>
            <person name="Howarth C."/>
            <person name="Jen D."/>
            <person name="Larson L."/>
            <person name="Mehta T."/>
            <person name="Neiman D."/>
            <person name="Pearson M."/>
            <person name="Roberts A."/>
            <person name="Saif S."/>
            <person name="Shea T."/>
            <person name="Shenoy N."/>
            <person name="Sisk P."/>
            <person name="Stolte C."/>
            <person name="Sykes S."/>
            <person name="Walk T."/>
            <person name="White J."/>
            <person name="Yandava C."/>
            <person name="Haas B."/>
            <person name="Nusbaum C."/>
            <person name="Birren B."/>
        </authorList>
    </citation>
    <scope>NUCLEOTIDE SEQUENCE</scope>
    <source>
        <strain evidence="2">R3-111a-1</strain>
    </source>
</reference>
<sequence>MARLAGHRRAQCIKRTGPSRAIKPKPKPLTTSPIKASSLVTPSYATTTSAAAAIAANATKPKPSAAVVSKPAASAKTRPAVVASKTSTTTTATTTAKATPSGTPEPAASPSGSPEPAARPAETRAPKHDEAAAGQVDASPATPSSSGSDDQGPAPGHGHGGNGDGNGDDAPQTSCTGSEGGDLVDLSQAPGRQDEDDGGNDAAQPVAAKNSHNRKMPDGPADATPAPLRPFSRQA</sequence>
<protein>
    <submittedName>
        <fullName evidence="2 3">Uncharacterized protein</fullName>
    </submittedName>
</protein>
<feature type="compositionally biased region" description="Gly residues" evidence="1">
    <location>
        <begin position="155"/>
        <end position="165"/>
    </location>
</feature>
<reference evidence="3" key="4">
    <citation type="journal article" date="2015" name="G3 (Bethesda)">
        <title>Genome sequences of three phytopathogenic species of the Magnaporthaceae family of fungi.</title>
        <authorList>
            <person name="Okagaki L.H."/>
            <person name="Nunes C.C."/>
            <person name="Sailsbery J."/>
            <person name="Clay B."/>
            <person name="Brown D."/>
            <person name="John T."/>
            <person name="Oh Y."/>
            <person name="Young N."/>
            <person name="Fitzgerald M."/>
            <person name="Haas B.J."/>
            <person name="Zeng Q."/>
            <person name="Young S."/>
            <person name="Adiconis X."/>
            <person name="Fan L."/>
            <person name="Levin J.Z."/>
            <person name="Mitchell T.K."/>
            <person name="Okubara P.A."/>
            <person name="Farman M.L."/>
            <person name="Kohn L.M."/>
            <person name="Birren B."/>
            <person name="Ma L.-J."/>
            <person name="Dean R.A."/>
        </authorList>
    </citation>
    <scope>NUCLEOTIDE SEQUENCE</scope>
    <source>
        <strain evidence="3">R3-111a-1</strain>
    </source>
</reference>
<feature type="compositionally biased region" description="Basic and acidic residues" evidence="1">
    <location>
        <begin position="121"/>
        <end position="131"/>
    </location>
</feature>
<evidence type="ECO:0000256" key="1">
    <source>
        <dbReference type="SAM" id="MobiDB-lite"/>
    </source>
</evidence>
<reference evidence="4" key="1">
    <citation type="submission" date="2010-07" db="EMBL/GenBank/DDBJ databases">
        <title>The genome sequence of Gaeumannomyces graminis var. tritici strain R3-111a-1.</title>
        <authorList>
            <consortium name="The Broad Institute Genome Sequencing Platform"/>
            <person name="Ma L.-J."/>
            <person name="Dead R."/>
            <person name="Young S."/>
            <person name="Zeng Q."/>
            <person name="Koehrsen M."/>
            <person name="Alvarado L."/>
            <person name="Berlin A."/>
            <person name="Chapman S.B."/>
            <person name="Chen Z."/>
            <person name="Freedman E."/>
            <person name="Gellesch M."/>
            <person name="Goldberg J."/>
            <person name="Griggs A."/>
            <person name="Gujja S."/>
            <person name="Heilman E.R."/>
            <person name="Heiman D."/>
            <person name="Hepburn T."/>
            <person name="Howarth C."/>
            <person name="Jen D."/>
            <person name="Larson L."/>
            <person name="Mehta T."/>
            <person name="Neiman D."/>
            <person name="Pearson M."/>
            <person name="Roberts A."/>
            <person name="Saif S."/>
            <person name="Shea T."/>
            <person name="Shenoy N."/>
            <person name="Sisk P."/>
            <person name="Stolte C."/>
            <person name="Sykes S."/>
            <person name="Walk T."/>
            <person name="White J."/>
            <person name="Yandava C."/>
            <person name="Haas B."/>
            <person name="Nusbaum C."/>
            <person name="Birren B."/>
        </authorList>
    </citation>
    <scope>NUCLEOTIDE SEQUENCE [LARGE SCALE GENOMIC DNA]</scope>
    <source>
        <strain evidence="4">R3-111a-1</strain>
    </source>
</reference>
<evidence type="ECO:0000313" key="3">
    <source>
        <dbReference type="EnsemblFungi" id="EJT78532"/>
    </source>
</evidence>
<feature type="region of interest" description="Disordered" evidence="1">
    <location>
        <begin position="58"/>
        <end position="235"/>
    </location>
</feature>
<dbReference type="GeneID" id="20344090"/>
<dbReference type="EMBL" id="GL385396">
    <property type="protein sequence ID" value="EJT78532.1"/>
    <property type="molecule type" value="Genomic_DNA"/>
</dbReference>
<gene>
    <name evidence="3" type="primary">20344090</name>
    <name evidence="2" type="ORF">GGTG_03632</name>
</gene>
<dbReference type="Proteomes" id="UP000006039">
    <property type="component" value="Unassembled WGS sequence"/>
</dbReference>
<dbReference type="RefSeq" id="XP_009219677.1">
    <property type="nucleotide sequence ID" value="XM_009221413.1"/>
</dbReference>
<dbReference type="AlphaFoldDB" id="J3NQS6"/>
<dbReference type="HOGENOM" id="CLU_1180287_0_0_1"/>
<accession>J3NQS6</accession>
<proteinExistence type="predicted"/>
<evidence type="ECO:0000313" key="2">
    <source>
        <dbReference type="EMBL" id="EJT78532.1"/>
    </source>
</evidence>